<dbReference type="Gene3D" id="3.40.50.1000">
    <property type="entry name" value="HAD superfamily/HAD-like"/>
    <property type="match status" value="1"/>
</dbReference>
<dbReference type="Proteomes" id="UP001198565">
    <property type="component" value="Unassembled WGS sequence"/>
</dbReference>
<dbReference type="InterPro" id="IPR036412">
    <property type="entry name" value="HAD-like_sf"/>
</dbReference>
<dbReference type="SUPFAM" id="SSF56784">
    <property type="entry name" value="HAD-like"/>
    <property type="match status" value="1"/>
</dbReference>
<evidence type="ECO:0000313" key="1">
    <source>
        <dbReference type="EMBL" id="MBY8886289.1"/>
    </source>
</evidence>
<dbReference type="CDD" id="cd01427">
    <property type="entry name" value="HAD_like"/>
    <property type="match status" value="1"/>
</dbReference>
<comment type="caution">
    <text evidence="1">The sequence shown here is derived from an EMBL/GenBank/DDBJ whole genome shotgun (WGS) entry which is preliminary data.</text>
</comment>
<gene>
    <name evidence="1" type="ORF">K7472_15655</name>
</gene>
<accession>A0ABS7QWY2</accession>
<sequence>MAEPRPQAASLVLVTDFDGTLYRGDAPIRHYAAHAARALPATARTAMLAAVDRYLELGSPTAALRSANPAEADVLRRAIDGWDVVAQLGLRVHALTLDTLNAAFDATRVHMATDACDLEVPGGYRDLLTALRGGGVRVVLATNSPAAGLDTLLDRLELRPLLSMVVSSTAKPEGLRRLLRAELGPGVDGGPASGAVGENHPTREPGALFAVGDHWTNDIEPAAELDVPTGYIDRFGRADGPATAIAPDIEGLLPALRAWAGLDTTSASRNTTKELTPWS</sequence>
<dbReference type="RefSeq" id="WP_222978358.1">
    <property type="nucleotide sequence ID" value="NZ_JAINVZ010000009.1"/>
</dbReference>
<evidence type="ECO:0008006" key="3">
    <source>
        <dbReference type="Google" id="ProtNLM"/>
    </source>
</evidence>
<keyword evidence="2" id="KW-1185">Reference proteome</keyword>
<reference evidence="1 2" key="1">
    <citation type="submission" date="2021-08" db="EMBL/GenBank/DDBJ databases">
        <title>Streptomyces sp. PTM05 isolated from lichen.</title>
        <authorList>
            <person name="Somphong A."/>
            <person name="Phongsopitanun W."/>
            <person name="Tanasupawat S."/>
        </authorList>
    </citation>
    <scope>NUCLEOTIDE SEQUENCE [LARGE SCALE GENOMIC DNA]</scope>
    <source>
        <strain evidence="1 2">Ptm05</strain>
    </source>
</reference>
<proteinExistence type="predicted"/>
<name>A0ABS7QWY2_9ACTN</name>
<protein>
    <recommendedName>
        <fullName evidence="3">Hydrolase</fullName>
    </recommendedName>
</protein>
<dbReference type="EMBL" id="JAINVZ010000009">
    <property type="protein sequence ID" value="MBY8886289.1"/>
    <property type="molecule type" value="Genomic_DNA"/>
</dbReference>
<organism evidence="1 2">
    <name type="scientific">Streptantibioticus parmotrematis</name>
    <dbReference type="NCBI Taxonomy" id="2873249"/>
    <lineage>
        <taxon>Bacteria</taxon>
        <taxon>Bacillati</taxon>
        <taxon>Actinomycetota</taxon>
        <taxon>Actinomycetes</taxon>
        <taxon>Kitasatosporales</taxon>
        <taxon>Streptomycetaceae</taxon>
        <taxon>Streptantibioticus</taxon>
    </lineage>
</organism>
<evidence type="ECO:0000313" key="2">
    <source>
        <dbReference type="Proteomes" id="UP001198565"/>
    </source>
</evidence>
<dbReference type="InterPro" id="IPR023214">
    <property type="entry name" value="HAD_sf"/>
</dbReference>
<dbReference type="Pfam" id="PF00702">
    <property type="entry name" value="Hydrolase"/>
    <property type="match status" value="1"/>
</dbReference>